<gene>
    <name evidence="2" type="ORF">PR048_012346</name>
</gene>
<dbReference type="Proteomes" id="UP001159363">
    <property type="component" value="Chromosome X"/>
</dbReference>
<keyword evidence="3" id="KW-1185">Reference proteome</keyword>
<proteinExistence type="predicted"/>
<evidence type="ECO:0000313" key="3">
    <source>
        <dbReference type="Proteomes" id="UP001159363"/>
    </source>
</evidence>
<name>A0ABQ9HP85_9NEOP</name>
<accession>A0ABQ9HP85</accession>
<comment type="caution">
    <text evidence="2">The sequence shown here is derived from an EMBL/GenBank/DDBJ whole genome shotgun (WGS) entry which is preliminary data.</text>
</comment>
<protein>
    <submittedName>
        <fullName evidence="2">Uncharacterized protein</fullName>
    </submittedName>
</protein>
<evidence type="ECO:0000313" key="2">
    <source>
        <dbReference type="EMBL" id="KAJ8886137.1"/>
    </source>
</evidence>
<evidence type="ECO:0000256" key="1">
    <source>
        <dbReference type="SAM" id="MobiDB-lite"/>
    </source>
</evidence>
<dbReference type="EMBL" id="JARBHB010000004">
    <property type="protein sequence ID" value="KAJ8886137.1"/>
    <property type="molecule type" value="Genomic_DNA"/>
</dbReference>
<sequence length="594" mass="64659">MVPGAAVTEWLACSSPTKPNRVQTPAGGNRAGRCRWTADFLGDLPFPPPLHFRSCFTLISFHPHQLSRARCTEPPKSLSSQQQLSNKACRSCNREGAGSRPVFVEAALSPEHRQGAVIQGRRREKLHEEKNKEQNRELGVYSLLRWVGTCKIGATGSERLTCSHPTKTSRIQSHAWSLPDFRMWESCRTIPLVGAFSRGSPVFPTLSFRRCSILTSITLIDSQDLGVKRHPNLFTNSPAKFALLFGAIKLNTHPAANGKTTPPRVCTVFSIVGIVADVAAGRRVFSVISRFQCPRHSGAASYSPHVTLIGSEDLDVNSHPNLFTHCFPPFCWLVTTFRCLVRLEFSVQAECRVQLRKSVTRGSCHIRPRRLLMGSYIATANNVKVNALCSLVPVVQVSARAIQVQIQRENMYLTQSGATVAEWPACSPPITAIRAQSPAGSLRILACGNSAGRCRLLAGLLGDLPLPPPTPTPAPPPLSHFNHPHRLSAPARLPPMRTGLNPRPGHRVFACGNSAGGFLGYLSFPPPFRSGAAPYSPESPSSALKTSTLRAAQISSLFSRHVPDCKYTQVTKISDSEPDRRGGSVTLGQTGETD</sequence>
<feature type="region of interest" description="Disordered" evidence="1">
    <location>
        <begin position="569"/>
        <end position="594"/>
    </location>
</feature>
<organism evidence="2 3">
    <name type="scientific">Dryococelus australis</name>
    <dbReference type="NCBI Taxonomy" id="614101"/>
    <lineage>
        <taxon>Eukaryota</taxon>
        <taxon>Metazoa</taxon>
        <taxon>Ecdysozoa</taxon>
        <taxon>Arthropoda</taxon>
        <taxon>Hexapoda</taxon>
        <taxon>Insecta</taxon>
        <taxon>Pterygota</taxon>
        <taxon>Neoptera</taxon>
        <taxon>Polyneoptera</taxon>
        <taxon>Phasmatodea</taxon>
        <taxon>Verophasmatodea</taxon>
        <taxon>Anareolatae</taxon>
        <taxon>Phasmatidae</taxon>
        <taxon>Eurycanthinae</taxon>
        <taxon>Dryococelus</taxon>
    </lineage>
</organism>
<reference evidence="2 3" key="1">
    <citation type="submission" date="2023-02" db="EMBL/GenBank/DDBJ databases">
        <title>LHISI_Scaffold_Assembly.</title>
        <authorList>
            <person name="Stuart O.P."/>
            <person name="Cleave R."/>
            <person name="Magrath M.J.L."/>
            <person name="Mikheyev A.S."/>
        </authorList>
    </citation>
    <scope>NUCLEOTIDE SEQUENCE [LARGE SCALE GENOMIC DNA]</scope>
    <source>
        <strain evidence="2">Daus_M_001</strain>
        <tissue evidence="2">Leg muscle</tissue>
    </source>
</reference>